<gene>
    <name evidence="3" type="ORF">GRF29_44g1598949</name>
</gene>
<feature type="domain" description="GST N-terminal" evidence="1">
    <location>
        <begin position="9"/>
        <end position="88"/>
    </location>
</feature>
<evidence type="ECO:0008006" key="5">
    <source>
        <dbReference type="Google" id="ProtNLM"/>
    </source>
</evidence>
<dbReference type="Pfam" id="PF13409">
    <property type="entry name" value="GST_N_2"/>
    <property type="match status" value="1"/>
</dbReference>
<sequence>MAAVNGTSPKVTLYTNHGCPFAHRAHITIKELGLEHEEVVIDLTKPRDPWYLDINPRGLVPTIDFNGHIITESAIVSQFLADAYPSHLLPPADSVDNALKRARINFFTDTWNTKVGMSWMKIAMEDSKEEQEKLTKELVSTVEKEIDPLLSDAAPFFGGSSRLTFAEALVAPMIIRLYAFAKDGLLPQSVADGLDGLGNFSKWAAEVVKQESVTYIWDEERTIQQTRTKLAQLKAKATH</sequence>
<dbReference type="PROSITE" id="PS50404">
    <property type="entry name" value="GST_NTER"/>
    <property type="match status" value="1"/>
</dbReference>
<dbReference type="CDD" id="cd00299">
    <property type="entry name" value="GST_C_family"/>
    <property type="match status" value="1"/>
</dbReference>
<dbReference type="AlphaFoldDB" id="A0AAN6RJC1"/>
<dbReference type="Gene3D" id="3.40.30.10">
    <property type="entry name" value="Glutaredoxin"/>
    <property type="match status" value="1"/>
</dbReference>
<keyword evidence="4" id="KW-1185">Reference proteome</keyword>
<dbReference type="GO" id="GO:0005737">
    <property type="term" value="C:cytoplasm"/>
    <property type="evidence" value="ECO:0007669"/>
    <property type="project" value="TreeGrafter"/>
</dbReference>
<evidence type="ECO:0000313" key="4">
    <source>
        <dbReference type="Proteomes" id="UP001280581"/>
    </source>
</evidence>
<dbReference type="Proteomes" id="UP001280581">
    <property type="component" value="Unassembled WGS sequence"/>
</dbReference>
<proteinExistence type="predicted"/>
<dbReference type="InterPro" id="IPR004045">
    <property type="entry name" value="Glutathione_S-Trfase_N"/>
</dbReference>
<dbReference type="PANTHER" id="PTHR43968:SF8">
    <property type="entry name" value="S-TRANSFERASE, PUTATIVE (AFU_ORTHOLOGUE AFUA_2G00590)-RELATED"/>
    <property type="match status" value="1"/>
</dbReference>
<protein>
    <recommendedName>
        <fullName evidence="5">Thioredoxin-like protein</fullName>
    </recommendedName>
</protein>
<dbReference type="SUPFAM" id="SSF52833">
    <property type="entry name" value="Thioredoxin-like"/>
    <property type="match status" value="1"/>
</dbReference>
<dbReference type="PROSITE" id="PS50405">
    <property type="entry name" value="GST_CTER"/>
    <property type="match status" value="1"/>
</dbReference>
<comment type="caution">
    <text evidence="3">The sequence shown here is derived from an EMBL/GenBank/DDBJ whole genome shotgun (WGS) entry which is preliminary data.</text>
</comment>
<dbReference type="Gene3D" id="1.20.1050.10">
    <property type="match status" value="1"/>
</dbReference>
<dbReference type="InterPro" id="IPR036282">
    <property type="entry name" value="Glutathione-S-Trfase_C_sf"/>
</dbReference>
<evidence type="ECO:0000259" key="1">
    <source>
        <dbReference type="PROSITE" id="PS50404"/>
    </source>
</evidence>
<dbReference type="SUPFAM" id="SSF47616">
    <property type="entry name" value="GST C-terminal domain-like"/>
    <property type="match status" value="1"/>
</dbReference>
<feature type="domain" description="GST C-terminal" evidence="2">
    <location>
        <begin position="97"/>
        <end position="230"/>
    </location>
</feature>
<dbReference type="EMBL" id="WVTA01000005">
    <property type="protein sequence ID" value="KAK3210079.1"/>
    <property type="molecule type" value="Genomic_DNA"/>
</dbReference>
<dbReference type="SFLD" id="SFLDS00019">
    <property type="entry name" value="Glutathione_Transferase_(cytos"/>
    <property type="match status" value="1"/>
</dbReference>
<dbReference type="PANTHER" id="PTHR43968">
    <property type="match status" value="1"/>
</dbReference>
<evidence type="ECO:0000259" key="2">
    <source>
        <dbReference type="PROSITE" id="PS50405"/>
    </source>
</evidence>
<dbReference type="CDD" id="cd00570">
    <property type="entry name" value="GST_N_family"/>
    <property type="match status" value="1"/>
</dbReference>
<accession>A0AAN6RJC1</accession>
<dbReference type="InterPro" id="IPR040079">
    <property type="entry name" value="Glutathione_S-Trfase"/>
</dbReference>
<dbReference type="InterPro" id="IPR036249">
    <property type="entry name" value="Thioredoxin-like_sf"/>
</dbReference>
<dbReference type="InterPro" id="IPR010987">
    <property type="entry name" value="Glutathione-S-Trfase_C-like"/>
</dbReference>
<name>A0AAN6RJC1_9PLEO</name>
<dbReference type="SFLD" id="SFLDG00358">
    <property type="entry name" value="Main_(cytGST)"/>
    <property type="match status" value="1"/>
</dbReference>
<organism evidence="3 4">
    <name type="scientific">Pseudopithomyces chartarum</name>
    <dbReference type="NCBI Taxonomy" id="1892770"/>
    <lineage>
        <taxon>Eukaryota</taxon>
        <taxon>Fungi</taxon>
        <taxon>Dikarya</taxon>
        <taxon>Ascomycota</taxon>
        <taxon>Pezizomycotina</taxon>
        <taxon>Dothideomycetes</taxon>
        <taxon>Pleosporomycetidae</taxon>
        <taxon>Pleosporales</taxon>
        <taxon>Massarineae</taxon>
        <taxon>Didymosphaeriaceae</taxon>
        <taxon>Pseudopithomyces</taxon>
    </lineage>
</organism>
<evidence type="ECO:0000313" key="3">
    <source>
        <dbReference type="EMBL" id="KAK3210079.1"/>
    </source>
</evidence>
<dbReference type="InterPro" id="IPR050983">
    <property type="entry name" value="GST_Omega/HSP26"/>
</dbReference>
<reference evidence="3 4" key="1">
    <citation type="submission" date="2021-02" db="EMBL/GenBank/DDBJ databases">
        <title>Genome assembly of Pseudopithomyces chartarum.</title>
        <authorList>
            <person name="Jauregui R."/>
            <person name="Singh J."/>
            <person name="Voisey C."/>
        </authorList>
    </citation>
    <scope>NUCLEOTIDE SEQUENCE [LARGE SCALE GENOMIC DNA]</scope>
    <source>
        <strain evidence="3 4">AGR01</strain>
    </source>
</reference>